<evidence type="ECO:0000313" key="2">
    <source>
        <dbReference type="Proteomes" id="UP000683925"/>
    </source>
</evidence>
<protein>
    <submittedName>
        <fullName evidence="1">Uncharacterized protein</fullName>
    </submittedName>
</protein>
<comment type="caution">
    <text evidence="1">The sequence shown here is derived from an EMBL/GenBank/DDBJ whole genome shotgun (WGS) entry which is preliminary data.</text>
</comment>
<gene>
    <name evidence="1" type="ORF">POCTA_138.1.T0790014</name>
</gene>
<reference evidence="1" key="1">
    <citation type="submission" date="2021-01" db="EMBL/GenBank/DDBJ databases">
        <authorList>
            <consortium name="Genoscope - CEA"/>
            <person name="William W."/>
        </authorList>
    </citation>
    <scope>NUCLEOTIDE SEQUENCE</scope>
</reference>
<accession>A0A8S1W192</accession>
<dbReference type="EMBL" id="CAJJDP010000078">
    <property type="protein sequence ID" value="CAD8182437.1"/>
    <property type="molecule type" value="Genomic_DNA"/>
</dbReference>
<evidence type="ECO:0000313" key="1">
    <source>
        <dbReference type="EMBL" id="CAD8182437.1"/>
    </source>
</evidence>
<organism evidence="1 2">
    <name type="scientific">Paramecium octaurelia</name>
    <dbReference type="NCBI Taxonomy" id="43137"/>
    <lineage>
        <taxon>Eukaryota</taxon>
        <taxon>Sar</taxon>
        <taxon>Alveolata</taxon>
        <taxon>Ciliophora</taxon>
        <taxon>Intramacronucleata</taxon>
        <taxon>Oligohymenophorea</taxon>
        <taxon>Peniculida</taxon>
        <taxon>Parameciidae</taxon>
        <taxon>Paramecium</taxon>
    </lineage>
</organism>
<dbReference type="Proteomes" id="UP000683925">
    <property type="component" value="Unassembled WGS sequence"/>
</dbReference>
<proteinExistence type="predicted"/>
<name>A0A8S1W192_PAROT</name>
<keyword evidence="2" id="KW-1185">Reference proteome</keyword>
<sequence>MYILLLADHNLFKLQEIRLIHNNLFLNCNRISHIHIHIVYLNWTFFVSNTIFYLHSWMDLEMEQDCCHDYPICTLCNRMKNLCNYPYHQCIRNSLLKNSSQQNKIMICLKILKLCYMMNIHFVQYSIYFRNRHNSKPSSHNLLDY</sequence>
<dbReference type="AlphaFoldDB" id="A0A8S1W192"/>